<accession>A0A1J1IR62</accession>
<reference evidence="1 2" key="1">
    <citation type="submission" date="2015-04" db="EMBL/GenBank/DDBJ databases">
        <authorList>
            <person name="Syromyatnikov M.Y."/>
            <person name="Popov V.N."/>
        </authorList>
    </citation>
    <scope>NUCLEOTIDE SEQUENCE [LARGE SCALE GENOMIC DNA]</scope>
</reference>
<evidence type="ECO:0000313" key="2">
    <source>
        <dbReference type="Proteomes" id="UP000183832"/>
    </source>
</evidence>
<keyword evidence="2" id="KW-1185">Reference proteome</keyword>
<name>A0A1J1IR62_9DIPT</name>
<dbReference type="EMBL" id="CVRI01000058">
    <property type="protein sequence ID" value="CRL02723.1"/>
    <property type="molecule type" value="Genomic_DNA"/>
</dbReference>
<dbReference type="Proteomes" id="UP000183832">
    <property type="component" value="Unassembled WGS sequence"/>
</dbReference>
<dbReference type="AlphaFoldDB" id="A0A1J1IR62"/>
<protein>
    <submittedName>
        <fullName evidence="1">CLUMA_CG016098, isoform A</fullName>
    </submittedName>
</protein>
<organism evidence="1 2">
    <name type="scientific">Clunio marinus</name>
    <dbReference type="NCBI Taxonomy" id="568069"/>
    <lineage>
        <taxon>Eukaryota</taxon>
        <taxon>Metazoa</taxon>
        <taxon>Ecdysozoa</taxon>
        <taxon>Arthropoda</taxon>
        <taxon>Hexapoda</taxon>
        <taxon>Insecta</taxon>
        <taxon>Pterygota</taxon>
        <taxon>Neoptera</taxon>
        <taxon>Endopterygota</taxon>
        <taxon>Diptera</taxon>
        <taxon>Nematocera</taxon>
        <taxon>Chironomoidea</taxon>
        <taxon>Chironomidae</taxon>
        <taxon>Clunio</taxon>
    </lineage>
</organism>
<sequence>MKTTRQTLELSDTKFGTKSNATARCLNRIISKTSHFKIINVNDYPTDNVNAKKLVESEKFLKTTVHEMV</sequence>
<proteinExistence type="predicted"/>
<gene>
    <name evidence="1" type="ORF">CLUMA_CG016098</name>
</gene>
<evidence type="ECO:0000313" key="1">
    <source>
        <dbReference type="EMBL" id="CRL02723.1"/>
    </source>
</evidence>